<evidence type="ECO:0000313" key="1">
    <source>
        <dbReference type="EMBL" id="MPR36925.1"/>
    </source>
</evidence>
<gene>
    <name evidence="1" type="ORF">GBK04_27230</name>
</gene>
<evidence type="ECO:0000313" key="2">
    <source>
        <dbReference type="Proteomes" id="UP000479293"/>
    </source>
</evidence>
<dbReference type="Proteomes" id="UP000479293">
    <property type="component" value="Unassembled WGS sequence"/>
</dbReference>
<organism evidence="1 2">
    <name type="scientific">Salmonirosea aquatica</name>
    <dbReference type="NCBI Taxonomy" id="2654236"/>
    <lineage>
        <taxon>Bacteria</taxon>
        <taxon>Pseudomonadati</taxon>
        <taxon>Bacteroidota</taxon>
        <taxon>Cytophagia</taxon>
        <taxon>Cytophagales</taxon>
        <taxon>Spirosomataceae</taxon>
        <taxon>Salmonirosea</taxon>
    </lineage>
</organism>
<dbReference type="Pfam" id="PF10899">
    <property type="entry name" value="AbiGi"/>
    <property type="match status" value="1"/>
</dbReference>
<keyword evidence="2" id="KW-1185">Reference proteome</keyword>
<sequence>MFGIGMKKDWGTSHHLNPMIYLANNSFLSEIISTISQDLLGLTTLKFNIQGILNYFKYVKNFEDTDVLKYINQIDFLINKKSISESNVIETRINCGNGYIGLQGYRHILFTKPYIGDYNVKGKYTINDYIFYNEREWRYIPLNLTEIDMLMTPMSPAFYRFFKEKYNDVRSEADIQKVAYENYIKSLDIPYNNNSAFLNFTPNDISFIIVHGQKDVEDLIDHILNKKTVGIGGKKIESDKERYALISKILSYEQIKEDIFSH</sequence>
<protein>
    <submittedName>
        <fullName evidence="1">Uncharacterized protein</fullName>
    </submittedName>
</protein>
<accession>A0A7C9F634</accession>
<comment type="caution">
    <text evidence="1">The sequence shown here is derived from an EMBL/GenBank/DDBJ whole genome shotgun (WGS) entry which is preliminary data.</text>
</comment>
<name>A0A7C9F634_9BACT</name>
<dbReference type="EMBL" id="WHLY01000002">
    <property type="protein sequence ID" value="MPR36925.1"/>
    <property type="molecule type" value="Genomic_DNA"/>
</dbReference>
<reference evidence="1 2" key="1">
    <citation type="submission" date="2019-10" db="EMBL/GenBank/DDBJ databases">
        <title>Draft Genome Sequence of Cytophagaceae sp. SJW1-29.</title>
        <authorList>
            <person name="Choi A."/>
        </authorList>
    </citation>
    <scope>NUCLEOTIDE SEQUENCE [LARGE SCALE GENOMIC DNA]</scope>
    <source>
        <strain evidence="1 2">SJW1-29</strain>
    </source>
</reference>
<dbReference type="AlphaFoldDB" id="A0A7C9F634"/>
<proteinExistence type="predicted"/>
<dbReference type="InterPro" id="IPR021223">
    <property type="entry name" value="AbiGi"/>
</dbReference>